<dbReference type="Gene3D" id="2.20.130.30">
    <property type="entry name" value="Protein of unknown function DUF2782"/>
    <property type="match status" value="1"/>
</dbReference>
<proteinExistence type="predicted"/>
<organism evidence="1">
    <name type="scientific">hydrothermal vent metagenome</name>
    <dbReference type="NCBI Taxonomy" id="652676"/>
    <lineage>
        <taxon>unclassified sequences</taxon>
        <taxon>metagenomes</taxon>
        <taxon>ecological metagenomes</taxon>
    </lineage>
</organism>
<reference evidence="1" key="1">
    <citation type="submission" date="2018-06" db="EMBL/GenBank/DDBJ databases">
        <authorList>
            <person name="Zhirakovskaya E."/>
        </authorList>
    </citation>
    <scope>NUCLEOTIDE SEQUENCE</scope>
</reference>
<dbReference type="AlphaFoldDB" id="A0A3B1B7N8"/>
<evidence type="ECO:0008006" key="2">
    <source>
        <dbReference type="Google" id="ProtNLM"/>
    </source>
</evidence>
<evidence type="ECO:0000313" key="1">
    <source>
        <dbReference type="EMBL" id="VAX14306.1"/>
    </source>
</evidence>
<protein>
    <recommendedName>
        <fullName evidence="2">DUF2782 domain-containing protein</fullName>
    </recommendedName>
</protein>
<dbReference type="Pfam" id="PF11191">
    <property type="entry name" value="DUF2782"/>
    <property type="match status" value="1"/>
</dbReference>
<dbReference type="InterPro" id="IPR021357">
    <property type="entry name" value="DUF2782"/>
</dbReference>
<accession>A0A3B1B7N8</accession>
<sequence length="108" mass="12462">MKLFFFPYMIAYLFTGVALAQDSLTPPPPLPEEPPQSTDIPEPEVNIIHRKDSTIEEYRVNGVLRYIKITPSHGPAYYMVDTNGDGFVDQRFDDLENPATNQWLLMEW</sequence>
<dbReference type="EMBL" id="UOFZ01000170">
    <property type="protein sequence ID" value="VAX14306.1"/>
    <property type="molecule type" value="Genomic_DNA"/>
</dbReference>
<name>A0A3B1B7N8_9ZZZZ</name>
<gene>
    <name evidence="1" type="ORF">MNBD_GAMMA24-38</name>
</gene>